<dbReference type="GO" id="GO:0003700">
    <property type="term" value="F:DNA-binding transcription factor activity"/>
    <property type="evidence" value="ECO:0007669"/>
    <property type="project" value="InterPro"/>
</dbReference>
<evidence type="ECO:0000259" key="4">
    <source>
        <dbReference type="PROSITE" id="PS01124"/>
    </source>
</evidence>
<evidence type="ECO:0000256" key="1">
    <source>
        <dbReference type="ARBA" id="ARBA00023015"/>
    </source>
</evidence>
<organism evidence="5">
    <name type="scientific">Neobacillus citreus</name>
    <dbReference type="NCBI Taxonomy" id="2833578"/>
    <lineage>
        <taxon>Bacteria</taxon>
        <taxon>Bacillati</taxon>
        <taxon>Bacillota</taxon>
        <taxon>Bacilli</taxon>
        <taxon>Bacillales</taxon>
        <taxon>Bacillaceae</taxon>
        <taxon>Neobacillus</taxon>
    </lineage>
</organism>
<proteinExistence type="predicted"/>
<dbReference type="SMART" id="SM00342">
    <property type="entry name" value="HTH_ARAC"/>
    <property type="match status" value="1"/>
</dbReference>
<dbReference type="InterPro" id="IPR018060">
    <property type="entry name" value="HTH_AraC"/>
</dbReference>
<protein>
    <submittedName>
        <fullName evidence="5">Helix-turn-helix transcriptional regulator</fullName>
    </submittedName>
</protein>
<dbReference type="EMBL" id="JAGYPE010000002">
    <property type="protein sequence ID" value="MBS4182317.1"/>
    <property type="molecule type" value="Genomic_DNA"/>
</dbReference>
<dbReference type="GO" id="GO:0043565">
    <property type="term" value="F:sequence-specific DNA binding"/>
    <property type="evidence" value="ECO:0007669"/>
    <property type="project" value="InterPro"/>
</dbReference>
<gene>
    <name evidence="5" type="ORF">KHB02_13045</name>
</gene>
<name>A0A942Y8E9_9BACI</name>
<accession>A0A942Y8E9</accession>
<dbReference type="Gene3D" id="1.10.10.60">
    <property type="entry name" value="Homeodomain-like"/>
    <property type="match status" value="1"/>
</dbReference>
<feature type="domain" description="HTH araC/xylS-type" evidence="4">
    <location>
        <begin position="199"/>
        <end position="298"/>
    </location>
</feature>
<evidence type="ECO:0000256" key="3">
    <source>
        <dbReference type="ARBA" id="ARBA00023163"/>
    </source>
</evidence>
<dbReference type="PANTHER" id="PTHR46796">
    <property type="entry name" value="HTH-TYPE TRANSCRIPTIONAL ACTIVATOR RHAS-RELATED"/>
    <property type="match status" value="1"/>
</dbReference>
<dbReference type="PROSITE" id="PS01124">
    <property type="entry name" value="HTH_ARAC_FAMILY_2"/>
    <property type="match status" value="1"/>
</dbReference>
<dbReference type="InterPro" id="IPR050204">
    <property type="entry name" value="AraC_XylS_family_regulators"/>
</dbReference>
<evidence type="ECO:0000313" key="5">
    <source>
        <dbReference type="EMBL" id="MBS4182317.1"/>
    </source>
</evidence>
<reference evidence="5" key="1">
    <citation type="submission" date="2021-05" db="EMBL/GenBank/DDBJ databases">
        <title>Novel Bacillus species.</title>
        <authorList>
            <person name="Liu G."/>
        </authorList>
    </citation>
    <scope>NUCLEOTIDE SEQUENCE</scope>
    <source>
        <strain evidence="5">FJAT-50051</strain>
    </source>
</reference>
<evidence type="ECO:0000256" key="2">
    <source>
        <dbReference type="ARBA" id="ARBA00023125"/>
    </source>
</evidence>
<dbReference type="SUPFAM" id="SSF46689">
    <property type="entry name" value="Homeodomain-like"/>
    <property type="match status" value="2"/>
</dbReference>
<dbReference type="PANTHER" id="PTHR46796:SF12">
    <property type="entry name" value="HTH-TYPE DNA-BINDING TRANSCRIPTIONAL ACTIVATOR EUTR"/>
    <property type="match status" value="1"/>
</dbReference>
<keyword evidence="2" id="KW-0238">DNA-binding</keyword>
<sequence length="302" mass="32990">MPGNFRREALAGRIADFEDRLRTLFGRVDAGASPDTMELQRAGDERVALVRVTGSPGRTGALGPRRDHLVVWSLEAPTVFETAEGRALESTATCPVLLSAGSSYSYRVDSPRLTLLSVADAHLRAVATRLQDQPGALTIEELPRDDDRAHRLGAVVAALGPEVIADDTTAERRDEVDRRIAEAVLATFSIVEWTGSNVARAVAWIHEHAQQPISTVEIATAIGLGPRALQENFQAELGVTPTQYVRMHRLDRVRADLLTGDGESITDVARRWGFNHLGRFAGSYAERFGEQPSTTRSDAMDR</sequence>
<keyword evidence="1" id="KW-0805">Transcription regulation</keyword>
<dbReference type="AlphaFoldDB" id="A0A942Y8E9"/>
<dbReference type="InterPro" id="IPR009057">
    <property type="entry name" value="Homeodomain-like_sf"/>
</dbReference>
<keyword evidence="3" id="KW-0804">Transcription</keyword>
<comment type="caution">
    <text evidence="5">The sequence shown here is derived from an EMBL/GenBank/DDBJ whole genome shotgun (WGS) entry which is preliminary data.</text>
</comment>
<dbReference type="Pfam" id="PF12833">
    <property type="entry name" value="HTH_18"/>
    <property type="match status" value="1"/>
</dbReference>